<gene>
    <name evidence="2" type="ORF">Moror_11191</name>
</gene>
<sequence>MLRGELSRGAEQEEQKEQKEQEEQEEQEEQVCGCLKDPMAECEEARAMAEVVKQMEDVRRRGVEKIFTP</sequence>
<dbReference type="HOGENOM" id="CLU_2776510_0_0_1"/>
<evidence type="ECO:0000313" key="2">
    <source>
        <dbReference type="EMBL" id="ESK82654.1"/>
    </source>
</evidence>
<evidence type="ECO:0000256" key="1">
    <source>
        <dbReference type="SAM" id="MobiDB-lite"/>
    </source>
</evidence>
<feature type="compositionally biased region" description="Basic and acidic residues" evidence="1">
    <location>
        <begin position="1"/>
        <end position="21"/>
    </location>
</feature>
<name>V2XTC8_MONRO</name>
<accession>V2XTC8</accession>
<feature type="region of interest" description="Disordered" evidence="1">
    <location>
        <begin position="1"/>
        <end position="31"/>
    </location>
</feature>
<reference evidence="2 3" key="1">
    <citation type="journal article" date="2014" name="BMC Genomics">
        <title>Genome and secretome analysis of the hemibiotrophic fungal pathogen, Moniliophthora roreri, which causes frosty pod rot disease of cacao: mechanisms of the biotrophic and necrotrophic phases.</title>
        <authorList>
            <person name="Meinhardt L.W."/>
            <person name="Costa G.G.L."/>
            <person name="Thomazella D.P.T."/>
            <person name="Teixeira P.J.P.L."/>
            <person name="Carazzolle M.F."/>
            <person name="Schuster S.C."/>
            <person name="Carlson J.E."/>
            <person name="Guiltinan M.J."/>
            <person name="Mieczkowski P."/>
            <person name="Farmer A."/>
            <person name="Ramaraj T."/>
            <person name="Crozier J."/>
            <person name="Davis R.E."/>
            <person name="Shao J."/>
            <person name="Melnick R.L."/>
            <person name="Pereira G.A.G."/>
            <person name="Bailey B.A."/>
        </authorList>
    </citation>
    <scope>NUCLEOTIDE SEQUENCE [LARGE SCALE GENOMIC DNA]</scope>
    <source>
        <strain evidence="2 3">MCA 2997</strain>
    </source>
</reference>
<dbReference type="EMBL" id="AWSO01001840">
    <property type="protein sequence ID" value="ESK82654.1"/>
    <property type="molecule type" value="Genomic_DNA"/>
</dbReference>
<protein>
    <submittedName>
        <fullName evidence="2">Uncharacterized protein</fullName>
    </submittedName>
</protein>
<keyword evidence="3" id="KW-1185">Reference proteome</keyword>
<organism evidence="2 3">
    <name type="scientific">Moniliophthora roreri (strain MCA 2997)</name>
    <name type="common">Cocoa frosty pod rot fungus</name>
    <name type="synonym">Crinipellis roreri</name>
    <dbReference type="NCBI Taxonomy" id="1381753"/>
    <lineage>
        <taxon>Eukaryota</taxon>
        <taxon>Fungi</taxon>
        <taxon>Dikarya</taxon>
        <taxon>Basidiomycota</taxon>
        <taxon>Agaricomycotina</taxon>
        <taxon>Agaricomycetes</taxon>
        <taxon>Agaricomycetidae</taxon>
        <taxon>Agaricales</taxon>
        <taxon>Marasmiineae</taxon>
        <taxon>Marasmiaceae</taxon>
        <taxon>Moniliophthora</taxon>
    </lineage>
</organism>
<dbReference type="Proteomes" id="UP000017559">
    <property type="component" value="Unassembled WGS sequence"/>
</dbReference>
<comment type="caution">
    <text evidence="2">The sequence shown here is derived from an EMBL/GenBank/DDBJ whole genome shotgun (WGS) entry which is preliminary data.</text>
</comment>
<dbReference type="KEGG" id="mrr:Moror_11191"/>
<evidence type="ECO:0000313" key="3">
    <source>
        <dbReference type="Proteomes" id="UP000017559"/>
    </source>
</evidence>
<proteinExistence type="predicted"/>
<dbReference type="AlphaFoldDB" id="V2XTC8"/>